<keyword evidence="3" id="KW-1185">Reference proteome</keyword>
<evidence type="ECO:0000256" key="1">
    <source>
        <dbReference type="SAM" id="MobiDB-lite"/>
    </source>
</evidence>
<feature type="region of interest" description="Disordered" evidence="1">
    <location>
        <begin position="161"/>
        <end position="186"/>
    </location>
</feature>
<proteinExistence type="predicted"/>
<feature type="compositionally biased region" description="Pro residues" evidence="1">
    <location>
        <begin position="110"/>
        <end position="120"/>
    </location>
</feature>
<feature type="region of interest" description="Disordered" evidence="1">
    <location>
        <begin position="504"/>
        <end position="544"/>
    </location>
</feature>
<accession>A0A835WR70</accession>
<feature type="compositionally biased region" description="Low complexity" evidence="1">
    <location>
        <begin position="320"/>
        <end position="332"/>
    </location>
</feature>
<feature type="region of interest" description="Disordered" evidence="1">
    <location>
        <begin position="96"/>
        <end position="145"/>
    </location>
</feature>
<evidence type="ECO:0000313" key="3">
    <source>
        <dbReference type="Proteomes" id="UP000613740"/>
    </source>
</evidence>
<feature type="region of interest" description="Disordered" evidence="1">
    <location>
        <begin position="423"/>
        <end position="451"/>
    </location>
</feature>
<feature type="compositionally biased region" description="Gly residues" evidence="1">
    <location>
        <begin position="129"/>
        <end position="138"/>
    </location>
</feature>
<name>A0A835WR70_9CHLO</name>
<dbReference type="EMBL" id="JAEHOD010000007">
    <property type="protein sequence ID" value="KAG2451863.1"/>
    <property type="molecule type" value="Genomic_DNA"/>
</dbReference>
<organism evidence="2 3">
    <name type="scientific">Chlamydomonas schloesseri</name>
    <dbReference type="NCBI Taxonomy" id="2026947"/>
    <lineage>
        <taxon>Eukaryota</taxon>
        <taxon>Viridiplantae</taxon>
        <taxon>Chlorophyta</taxon>
        <taxon>core chlorophytes</taxon>
        <taxon>Chlorophyceae</taxon>
        <taxon>CS clade</taxon>
        <taxon>Chlamydomonadales</taxon>
        <taxon>Chlamydomonadaceae</taxon>
        <taxon>Chlamydomonas</taxon>
    </lineage>
</organism>
<sequence length="544" mass="50561">MAAGAAVGSAQLLAAAMSFTRRSTTQAGGSLLDSIGLPGEEHGAMYEALIIDDEEVLASPSAAAAAANAAAASLAARSAVEYGPASGAGAFASGGGGGGAGTAPAGQFMPRPPATPPPVPRGSVSGVHIDGGGGGGTGATAEPAAVSPVAARIRVHRGPIFNFGDLDRDGSGTGGGGGATPATSSGQAAVSPAAAAVGSGFVQAPPRFARASTTIGVSSAPLATPSRGTLLPAGEPPGDPAAYLARGASACGAAAGVCAPGGASGAATPTCAAAVSSGAVDLPGHAAGRKLLPPLQRAALHAQQTASPRVSLTGAGSGGLSPSAAAGPGPNSANVLGRGSVSGIGPATFGASGGGAAVPGLRAMSSSLTSPGSFSDLKCQVSVLCDDEAAGLIATSGPSPAAARANGGTAGLSSFALLSGAAQSGGKALHPPGRNSTGGNSGGGGPSARSNNDLINAAAAEIPAVEVGLALTPHGAGAGVIAGPLPSVDATATAAALSALAAHTSAHSPLPQAKTGDTSLGGSLSRPLLPHRRALTEVPALEAS</sequence>
<comment type="caution">
    <text evidence="2">The sequence shown here is derived from an EMBL/GenBank/DDBJ whole genome shotgun (WGS) entry which is preliminary data.</text>
</comment>
<dbReference type="OrthoDB" id="552333at2759"/>
<dbReference type="AlphaFoldDB" id="A0A835WR70"/>
<dbReference type="Proteomes" id="UP000613740">
    <property type="component" value="Unassembled WGS sequence"/>
</dbReference>
<gene>
    <name evidence="2" type="ORF">HYH02_003639</name>
</gene>
<protein>
    <submittedName>
        <fullName evidence="2">Uncharacterized protein</fullName>
    </submittedName>
</protein>
<evidence type="ECO:0000313" key="2">
    <source>
        <dbReference type="EMBL" id="KAG2451863.1"/>
    </source>
</evidence>
<feature type="region of interest" description="Disordered" evidence="1">
    <location>
        <begin position="299"/>
        <end position="332"/>
    </location>
</feature>
<reference evidence="2" key="1">
    <citation type="journal article" date="2020" name="bioRxiv">
        <title>Comparative genomics of Chlamydomonas.</title>
        <authorList>
            <person name="Craig R.J."/>
            <person name="Hasan A.R."/>
            <person name="Ness R.W."/>
            <person name="Keightley P.D."/>
        </authorList>
    </citation>
    <scope>NUCLEOTIDE SEQUENCE</scope>
    <source>
        <strain evidence="2">CCAP 11/173</strain>
    </source>
</reference>